<proteinExistence type="predicted"/>
<dbReference type="EMBL" id="PXYH01000010">
    <property type="protein sequence ID" value="PSJ42736.1"/>
    <property type="molecule type" value="Genomic_DNA"/>
</dbReference>
<dbReference type="Pfam" id="PF13009">
    <property type="entry name" value="Integrase_2"/>
    <property type="match status" value="1"/>
</dbReference>
<dbReference type="Proteomes" id="UP000242181">
    <property type="component" value="Unassembled WGS sequence"/>
</dbReference>
<keyword evidence="4" id="KW-1185">Reference proteome</keyword>
<dbReference type="GO" id="GO:0003677">
    <property type="term" value="F:DNA binding"/>
    <property type="evidence" value="ECO:0007669"/>
    <property type="project" value="InterPro"/>
</dbReference>
<dbReference type="AlphaFoldDB" id="A0A2P7QXP7"/>
<sequence>MSSSNRKNYNIPSISASSLEELKAICKKHGIKNSVDYRQRYKDIPSLPAHPERLFRDEWTSYSEFFDLPKIKKYDDLKEEVQEREIKSKREYISWVNSLKDPSYPRAPETFYEEWESWYDFCGKEKPFKPEYISEPFKLWGEKIKEFMKQAHGGGSKINHLCRFVRFYIEKHDKSTSPQSFLTKEKVNIRPFREELKKLPTDNYRRNIIMAVNEFMNFVISNDLTDEDEETGEVVRVMNARNPFQLLLEDKSVTAPVRSETTKPCLQYYFVRKAQEWIIPEKARHFGDLKHLQKFDADWVKITPDLVDYSDPDCVVRKQGSQYYLWCPIDWVHTYALTKVPLRGRQIAYNDSGEGDKEIADLDQSGKLFWVKNTSPMAGMTKSQSFIKKLPDGHMGMYVTTNKTSNGGVGYSIPWMPEDLAYWLVKLRKWQQKYNPINGATPWTKCIRTNLNESQLKSKGVNCFLFRAFGDVEPKNPGLALTMRLAATLYHVQPSSLKLAELSGNDYGLSNYKSKYTPHSMRVSLITAYIMEMGMPVEIVMKVVGHSSIVMSIYYCKVTQRDIRKRFEAAEKKALKTQAEATQAEIEQNNIESVKNQLVGNNQELLQSLTNDVPAGNYVFRDYGICPFAASRCDDGGEEIGASKVRSPVSSGYLGFQNCLRCRHFITGPVFIGGLLSITNEILLEANDQSDNCQSLQNDIDFINSELRDLDRLEYISNLKKEDFDVSKRKPLEFKLRKLESEYESAAKKMDMLLCDLQAAYKLIQLSQSITNGQLSTDDSNLALIKMSDSEIQIEIEDGSNFQQLHEICENATIYESCNASRAIIPRSQLIDRMASFNDLAPRLFLLSKEEQLKVGNQLVSLFKSRLKTWEKVNKLIDGQLKLSDLVGPEKIEPSEIELISKESNSVILLGGA</sequence>
<keyword evidence="1" id="KW-0233">DNA recombination</keyword>
<dbReference type="GO" id="GO:0015074">
    <property type="term" value="P:DNA integration"/>
    <property type="evidence" value="ECO:0007669"/>
    <property type="project" value="InterPro"/>
</dbReference>
<dbReference type="Gene3D" id="1.10.443.10">
    <property type="entry name" value="Intergrase catalytic core"/>
    <property type="match status" value="1"/>
</dbReference>
<dbReference type="InterPro" id="IPR013762">
    <property type="entry name" value="Integrase-like_cat_sf"/>
</dbReference>
<evidence type="ECO:0000256" key="2">
    <source>
        <dbReference type="SAM" id="Coils"/>
    </source>
</evidence>
<name>A0A2P7QXP7_9GAMM</name>
<feature type="coiled-coil region" evidence="2">
    <location>
        <begin position="686"/>
        <end position="756"/>
    </location>
</feature>
<dbReference type="GO" id="GO:0006310">
    <property type="term" value="P:DNA recombination"/>
    <property type="evidence" value="ECO:0007669"/>
    <property type="project" value="UniProtKB-KW"/>
</dbReference>
<dbReference type="InterPro" id="IPR024965">
    <property type="entry name" value="Putative_integrase"/>
</dbReference>
<evidence type="ECO:0000313" key="4">
    <source>
        <dbReference type="Proteomes" id="UP000242181"/>
    </source>
</evidence>
<keyword evidence="2" id="KW-0175">Coiled coil</keyword>
<dbReference type="RefSeq" id="WP_106453328.1">
    <property type="nucleotide sequence ID" value="NZ_PXYH01000010.1"/>
</dbReference>
<protein>
    <submittedName>
        <fullName evidence="3">Integrase</fullName>
    </submittedName>
</protein>
<accession>A0A2P7QXP7</accession>
<evidence type="ECO:0000313" key="3">
    <source>
        <dbReference type="EMBL" id="PSJ42736.1"/>
    </source>
</evidence>
<gene>
    <name evidence="3" type="ORF">C7I36_08685</name>
</gene>
<dbReference type="InterPro" id="IPR011010">
    <property type="entry name" value="DNA_brk_join_enz"/>
</dbReference>
<evidence type="ECO:0000256" key="1">
    <source>
        <dbReference type="ARBA" id="ARBA00023172"/>
    </source>
</evidence>
<reference evidence="3 4" key="1">
    <citation type="submission" date="2018-03" db="EMBL/GenBank/DDBJ databases">
        <title>The draft genome of Zobellella taiwanensis JCM 13381.</title>
        <authorList>
            <person name="Liu L."/>
            <person name="Li L."/>
            <person name="Wang T."/>
            <person name="Zhang X."/>
            <person name="Liang L."/>
        </authorList>
    </citation>
    <scope>NUCLEOTIDE SEQUENCE [LARGE SCALE GENOMIC DNA]</scope>
    <source>
        <strain evidence="3 4">JCM 13381</strain>
    </source>
</reference>
<organism evidence="3 4">
    <name type="scientific">Zobellella taiwanensis</name>
    <dbReference type="NCBI Taxonomy" id="347535"/>
    <lineage>
        <taxon>Bacteria</taxon>
        <taxon>Pseudomonadati</taxon>
        <taxon>Pseudomonadota</taxon>
        <taxon>Gammaproteobacteria</taxon>
        <taxon>Aeromonadales</taxon>
        <taxon>Aeromonadaceae</taxon>
        <taxon>Zobellella</taxon>
    </lineage>
</organism>
<comment type="caution">
    <text evidence="3">The sequence shown here is derived from an EMBL/GenBank/DDBJ whole genome shotgun (WGS) entry which is preliminary data.</text>
</comment>
<dbReference type="OrthoDB" id="2077978at2"/>
<dbReference type="SUPFAM" id="SSF56349">
    <property type="entry name" value="DNA breaking-rejoining enzymes"/>
    <property type="match status" value="1"/>
</dbReference>